<reference evidence="2" key="1">
    <citation type="journal article" date="2021" name="Proc. Natl. Acad. Sci. U.S.A.">
        <title>A Catalog of Tens of Thousands of Viruses from Human Metagenomes Reveals Hidden Associations with Chronic Diseases.</title>
        <authorList>
            <person name="Tisza M.J."/>
            <person name="Buck C.B."/>
        </authorList>
    </citation>
    <scope>NUCLEOTIDE SEQUENCE</scope>
    <source>
        <strain evidence="2">Ctksc2</strain>
    </source>
</reference>
<keyword evidence="2" id="KW-0269">Exonuclease</keyword>
<feature type="compositionally biased region" description="Basic residues" evidence="1">
    <location>
        <begin position="26"/>
        <end position="44"/>
    </location>
</feature>
<protein>
    <submittedName>
        <fullName evidence="2">Mitochondrial genome maintenance exonuclease 1, DNA complex, DNA exonuclease</fullName>
    </submittedName>
</protein>
<feature type="compositionally biased region" description="Pro residues" evidence="1">
    <location>
        <begin position="9"/>
        <end position="18"/>
    </location>
</feature>
<dbReference type="EMBL" id="BK016127">
    <property type="protein sequence ID" value="DAF97198.1"/>
    <property type="molecule type" value="Genomic_DNA"/>
</dbReference>
<organism evidence="2">
    <name type="scientific">Siphoviridae sp. ctksc2</name>
    <dbReference type="NCBI Taxonomy" id="2825645"/>
    <lineage>
        <taxon>Viruses</taxon>
        <taxon>Duplodnaviria</taxon>
        <taxon>Heunggongvirae</taxon>
        <taxon>Uroviricota</taxon>
        <taxon>Caudoviricetes</taxon>
    </lineage>
</organism>
<accession>A0A8S5US51</accession>
<feature type="region of interest" description="Disordered" evidence="1">
    <location>
        <begin position="1"/>
        <end position="44"/>
    </location>
</feature>
<keyword evidence="2" id="KW-0378">Hydrolase</keyword>
<name>A0A8S5US51_9CAUD</name>
<dbReference type="GO" id="GO:0004527">
    <property type="term" value="F:exonuclease activity"/>
    <property type="evidence" value="ECO:0007669"/>
    <property type="project" value="UniProtKB-KW"/>
</dbReference>
<keyword evidence="2" id="KW-0540">Nuclease</keyword>
<evidence type="ECO:0000256" key="1">
    <source>
        <dbReference type="SAM" id="MobiDB-lite"/>
    </source>
</evidence>
<proteinExistence type="predicted"/>
<sequence length="289" mass="31172">MGPHLGADRPPPGPPPPARRVEPRRLPPHRPHPPRALPHPHHREGRAVSLKFDEARHRYSLDGKPVTGVTTIIGKGLPKPGLPYWSAKVVAEAAADEAVTLAATISTQGREAVVNRLKRAPWQARDHAAVRGTRVHALAEQVALGEAVDVPASLAPYVAGYVDFLDGHDVEPILTEARLASRAHWYAGTADLIARMGGETWLLDLKTSNSIHGSYALQCAAYAHAEFHLDTDGQEAPMPPIDRIGAIHVQPDGCRLAEFPSIPAAWNAFLAVKAVADLTTTIDSWGDHK</sequence>
<evidence type="ECO:0000313" key="2">
    <source>
        <dbReference type="EMBL" id="DAF97198.1"/>
    </source>
</evidence>